<name>Q4STZ6_TETNG</name>
<dbReference type="AlphaFoldDB" id="Q4STZ6"/>
<dbReference type="KEGG" id="tng:GSTEN00012702G001"/>
<organism evidence="1">
    <name type="scientific">Tetraodon nigroviridis</name>
    <name type="common">Spotted green pufferfish</name>
    <name type="synonym">Chelonodon nigroviridis</name>
    <dbReference type="NCBI Taxonomy" id="99883"/>
    <lineage>
        <taxon>Eukaryota</taxon>
        <taxon>Metazoa</taxon>
        <taxon>Chordata</taxon>
        <taxon>Craniata</taxon>
        <taxon>Vertebrata</taxon>
        <taxon>Euteleostomi</taxon>
        <taxon>Actinopterygii</taxon>
        <taxon>Neopterygii</taxon>
        <taxon>Teleostei</taxon>
        <taxon>Neoteleostei</taxon>
        <taxon>Acanthomorphata</taxon>
        <taxon>Eupercaria</taxon>
        <taxon>Tetraodontiformes</taxon>
        <taxon>Tetradontoidea</taxon>
        <taxon>Tetraodontidae</taxon>
        <taxon>Tetraodon</taxon>
    </lineage>
</organism>
<gene>
    <name evidence="1" type="ORF">GSTENG00012702001</name>
</gene>
<reference evidence="1" key="1">
    <citation type="journal article" date="2004" name="Nature">
        <title>Genome duplication in the teleost fish Tetraodon nigroviridis reveals the early vertebrate proto-karyotype.</title>
        <authorList>
            <person name="Jaillon O."/>
            <person name="Aury J.-M."/>
            <person name="Brunet F."/>
            <person name="Petit J.-L."/>
            <person name="Stange-Thomann N."/>
            <person name="Mauceli E."/>
            <person name="Bouneau L."/>
            <person name="Fischer C."/>
            <person name="Ozouf-Costaz C."/>
            <person name="Bernot A."/>
            <person name="Nicaud S."/>
            <person name="Jaffe D."/>
            <person name="Fisher S."/>
            <person name="Lutfalla G."/>
            <person name="Dossat C."/>
            <person name="Segurens B."/>
            <person name="Dasilva C."/>
            <person name="Salanoubat M."/>
            <person name="Levy M."/>
            <person name="Boudet N."/>
            <person name="Castellano S."/>
            <person name="Anthouard V."/>
            <person name="Jubin C."/>
            <person name="Castelli V."/>
            <person name="Katinka M."/>
            <person name="Vacherie B."/>
            <person name="Biemont C."/>
            <person name="Skalli Z."/>
            <person name="Cattolico L."/>
            <person name="Poulain J."/>
            <person name="De Berardinis V."/>
            <person name="Cruaud C."/>
            <person name="Duprat S."/>
            <person name="Brottier P."/>
            <person name="Coutanceau J.-P."/>
            <person name="Gouzy J."/>
            <person name="Parra G."/>
            <person name="Lardier G."/>
            <person name="Chapple C."/>
            <person name="McKernan K.J."/>
            <person name="McEwan P."/>
            <person name="Bosak S."/>
            <person name="Kellis M."/>
            <person name="Volff J.-N."/>
            <person name="Guigo R."/>
            <person name="Zody M.C."/>
            <person name="Mesirov J."/>
            <person name="Lindblad-Toh K."/>
            <person name="Birren B."/>
            <person name="Nusbaum C."/>
            <person name="Kahn D."/>
            <person name="Robinson-Rechavi M."/>
            <person name="Laudet V."/>
            <person name="Schachter V."/>
            <person name="Quetier F."/>
            <person name="Saurin W."/>
            <person name="Scarpelli C."/>
            <person name="Wincker P."/>
            <person name="Lander E.S."/>
            <person name="Weissenbach J."/>
            <person name="Roest Crollius H."/>
        </authorList>
    </citation>
    <scope>NUCLEOTIDE SEQUENCE [LARGE SCALE GENOMIC DNA]</scope>
</reference>
<protein>
    <submittedName>
        <fullName evidence="1">(spotted green pufferfish) hypothetical protein</fullName>
    </submittedName>
</protein>
<proteinExistence type="predicted"/>
<reference evidence="1" key="2">
    <citation type="submission" date="2004-02" db="EMBL/GenBank/DDBJ databases">
        <authorList>
            <consortium name="Genoscope"/>
            <consortium name="Whitehead Institute Centre for Genome Research"/>
        </authorList>
    </citation>
    <scope>NUCLEOTIDE SEQUENCE</scope>
</reference>
<dbReference type="EMBL" id="CAAE01014063">
    <property type="protein sequence ID" value="CAF95886.1"/>
    <property type="molecule type" value="Genomic_DNA"/>
</dbReference>
<evidence type="ECO:0000313" key="1">
    <source>
        <dbReference type="EMBL" id="CAF95886.1"/>
    </source>
</evidence>
<comment type="caution">
    <text evidence="1">The sequence shown here is derived from an EMBL/GenBank/DDBJ whole genome shotgun (WGS) entry which is preliminary data.</text>
</comment>
<sequence length="70" mass="7465">MGFDADEGSKLQVIYRLCNPARGGKNLSITLDEIRWLQNSDRAACRSGPGLWVVTCPSSAAVAALKNQSG</sequence>
<accession>Q4STZ6</accession>